<dbReference type="InterPro" id="IPR001162">
    <property type="entry name" value="UvrC_RNase_H_dom"/>
</dbReference>
<evidence type="ECO:0000256" key="3">
    <source>
        <dbReference type="ARBA" id="ARBA00022769"/>
    </source>
</evidence>
<dbReference type="GO" id="GO:0009432">
    <property type="term" value="P:SOS response"/>
    <property type="evidence" value="ECO:0007669"/>
    <property type="project" value="UniProtKB-UniRule"/>
</dbReference>
<reference evidence="13 15" key="1">
    <citation type="submission" date="2023-07" db="EMBL/GenBank/DDBJ databases">
        <title>Unpublished Manusciprt.</title>
        <authorList>
            <person name="Aydin F."/>
            <person name="Tarhane S."/>
            <person name="Saticioglu I.B."/>
            <person name="Karakaya E."/>
            <person name="Abay S."/>
            <person name="Guran O."/>
            <person name="Bozkurt E."/>
            <person name="Uzum N."/>
            <person name="Olgun K."/>
            <person name="Jablonski D."/>
        </authorList>
    </citation>
    <scope>NUCLEOTIDE SEQUENCE</scope>
    <source>
        <strain evidence="15">faydin-H75</strain>
        <strain evidence="13">Faydin-H76</strain>
    </source>
</reference>
<dbReference type="Proteomes" id="UP001177258">
    <property type="component" value="Unassembled WGS sequence"/>
</dbReference>
<dbReference type="Gene3D" id="4.10.860.10">
    <property type="entry name" value="UVR domain"/>
    <property type="match status" value="1"/>
</dbReference>
<dbReference type="Pfam" id="PF02151">
    <property type="entry name" value="UVR"/>
    <property type="match status" value="1"/>
</dbReference>
<keyword evidence="3 7" id="KW-0228">DNA excision</keyword>
<dbReference type="GO" id="GO:0009380">
    <property type="term" value="C:excinuclease repair complex"/>
    <property type="evidence" value="ECO:0007669"/>
    <property type="project" value="InterPro"/>
</dbReference>
<dbReference type="FunFam" id="3.40.1440.10:FF:000001">
    <property type="entry name" value="UvrABC system protein C"/>
    <property type="match status" value="1"/>
</dbReference>
<keyword evidence="15" id="KW-1185">Reference proteome</keyword>
<dbReference type="Gene3D" id="3.30.420.340">
    <property type="entry name" value="UvrC, RNAse H endonuclease domain"/>
    <property type="match status" value="1"/>
</dbReference>
<dbReference type="EMBL" id="JAUPEV010000002">
    <property type="protein sequence ID" value="MDO7252673.1"/>
    <property type="molecule type" value="Genomic_DNA"/>
</dbReference>
<dbReference type="InterPro" id="IPR004791">
    <property type="entry name" value="UvrC"/>
</dbReference>
<dbReference type="CDD" id="cd10434">
    <property type="entry name" value="GIY-YIG_UvrC_Cho"/>
    <property type="match status" value="1"/>
</dbReference>
<dbReference type="PROSITE" id="PS50164">
    <property type="entry name" value="GIY_YIG"/>
    <property type="match status" value="1"/>
</dbReference>
<dbReference type="SUPFAM" id="SSF47781">
    <property type="entry name" value="RuvA domain 2-like"/>
    <property type="match status" value="1"/>
</dbReference>
<feature type="domain" description="UVR" evidence="9">
    <location>
        <begin position="206"/>
        <end position="241"/>
    </location>
</feature>
<gene>
    <name evidence="7 13" type="primary">uvrC</name>
    <name evidence="12" type="ORF">Q5I04_01905</name>
    <name evidence="13" type="ORF">Q5I06_01905</name>
</gene>
<dbReference type="Gene3D" id="1.10.150.20">
    <property type="entry name" value="5' to 3' exonuclease, C-terminal subdomain"/>
    <property type="match status" value="1"/>
</dbReference>
<dbReference type="GO" id="GO:0003677">
    <property type="term" value="F:DNA binding"/>
    <property type="evidence" value="ECO:0007669"/>
    <property type="project" value="UniProtKB-UniRule"/>
</dbReference>
<sequence length="600" mass="69734">MNNSLIERIKNLPTSSGVYQYYDKHNKLLYIGKAKNLKNRIKSYFRIENDKILPNPSNSHRIQMMISQVDYLQTILVQNEQDALILENSLIKQLKPKYNILLRDDKTYPYIYIDMSEEFPTPAITRKIIKNKNVKYFGPYTSGSREILDSLYEILPLVQKKACSKGKKACLFYQIKRCLAPCEGKVNPTEYNKIILQAIYLIQNKNKLLNELESKMLTLSEKMKFEEAMIYRDRIKKLQGVENFSSIDLAKLYNLDIFALSYEGKNAILSKLFMRDGKIISSNFEHIKSEYAFDENSIYEQAIINHYKEEIPLPPDQILIPSIDSKESIIELENFLQNHCKRKIQILTPHRGDKKNLIELAFKNANEILRLQSSRSYAEDTLLIELKELLQLNEIPFTIEVFDTSHHCGTNIVGGMIVYKNMNFTKENYRRYILQGTDEYSQIKEMLTRRANDFCKTPPPNLWLIDGGKAQINLARDILQSVGVDIDIIGIAKEKIDAKAHRARGGAKDTIYTFETSFHLKPSDKRLQFLQKLRDEVHRYAITFHRQKKQKDMQKISLLEQKGIGKASVKKLLDFFGSFEAIENANPDEIKEVLSKKTNH</sequence>
<evidence type="ECO:0000256" key="1">
    <source>
        <dbReference type="ARBA" id="ARBA00022490"/>
    </source>
</evidence>
<comment type="caution">
    <text evidence="13">The sequence shown here is derived from an EMBL/GenBank/DDBJ whole genome shotgun (WGS) entry which is preliminary data.</text>
</comment>
<name>A0AA90PTN7_9HELI</name>
<dbReference type="InterPro" id="IPR010994">
    <property type="entry name" value="RuvA_2-like"/>
</dbReference>
<dbReference type="Pfam" id="PF08459">
    <property type="entry name" value="UvrC_RNaseH_dom"/>
    <property type="match status" value="1"/>
</dbReference>
<dbReference type="Gene3D" id="3.40.1440.10">
    <property type="entry name" value="GIY-YIG endonuclease"/>
    <property type="match status" value="1"/>
</dbReference>
<dbReference type="Pfam" id="PF22920">
    <property type="entry name" value="UvrC_RNaseH"/>
    <property type="match status" value="1"/>
</dbReference>
<keyword evidence="1 7" id="KW-0963">Cytoplasm</keyword>
<organism evidence="13 14">
    <name type="scientific">Helicobacter cappadocius</name>
    <dbReference type="NCBI Taxonomy" id="3063998"/>
    <lineage>
        <taxon>Bacteria</taxon>
        <taxon>Pseudomonadati</taxon>
        <taxon>Campylobacterota</taxon>
        <taxon>Epsilonproteobacteria</taxon>
        <taxon>Campylobacterales</taxon>
        <taxon>Helicobacteraceae</taxon>
        <taxon>Helicobacter</taxon>
    </lineage>
</organism>
<evidence type="ECO:0000256" key="6">
    <source>
        <dbReference type="ARBA" id="ARBA00023236"/>
    </source>
</evidence>
<dbReference type="EMBL" id="JAUYZK010000002">
    <property type="protein sequence ID" value="MDP2538540.1"/>
    <property type="molecule type" value="Genomic_DNA"/>
</dbReference>
<dbReference type="InterPro" id="IPR035901">
    <property type="entry name" value="GIY-YIG_endonuc_sf"/>
</dbReference>
<evidence type="ECO:0000256" key="8">
    <source>
        <dbReference type="SAM" id="Coils"/>
    </source>
</evidence>
<evidence type="ECO:0000259" key="11">
    <source>
        <dbReference type="PROSITE" id="PS50165"/>
    </source>
</evidence>
<dbReference type="SUPFAM" id="SSF82771">
    <property type="entry name" value="GIY-YIG endonuclease"/>
    <property type="match status" value="1"/>
</dbReference>
<dbReference type="InterPro" id="IPR000305">
    <property type="entry name" value="GIY-YIG_endonuc"/>
</dbReference>
<dbReference type="GO" id="GO:0009381">
    <property type="term" value="F:excinuclease ABC activity"/>
    <property type="evidence" value="ECO:0007669"/>
    <property type="project" value="UniProtKB-UniRule"/>
</dbReference>
<dbReference type="PANTHER" id="PTHR30562">
    <property type="entry name" value="UVRC/OXIDOREDUCTASE"/>
    <property type="match status" value="1"/>
</dbReference>
<feature type="domain" description="GIY-YIG" evidence="10">
    <location>
        <begin position="14"/>
        <end position="100"/>
    </location>
</feature>
<dbReference type="InterPro" id="IPR047296">
    <property type="entry name" value="GIY-YIG_UvrC_Cho"/>
</dbReference>
<evidence type="ECO:0000313" key="15">
    <source>
        <dbReference type="Proteomes" id="UP001240777"/>
    </source>
</evidence>
<evidence type="ECO:0000313" key="13">
    <source>
        <dbReference type="EMBL" id="MDP2538540.1"/>
    </source>
</evidence>
<dbReference type="GO" id="GO:0006289">
    <property type="term" value="P:nucleotide-excision repair"/>
    <property type="evidence" value="ECO:0007669"/>
    <property type="project" value="UniProtKB-UniRule"/>
</dbReference>
<accession>A0AA90PTN7</accession>
<comment type="similarity">
    <text evidence="7">Belongs to the UvrC family.</text>
</comment>
<dbReference type="SMART" id="SM00465">
    <property type="entry name" value="GIYc"/>
    <property type="match status" value="1"/>
</dbReference>
<evidence type="ECO:0000256" key="7">
    <source>
        <dbReference type="HAMAP-Rule" id="MF_00203"/>
    </source>
</evidence>
<dbReference type="SUPFAM" id="SSF46600">
    <property type="entry name" value="C-terminal UvrC-binding domain of UvrB"/>
    <property type="match status" value="1"/>
</dbReference>
<dbReference type="GO" id="GO:0005737">
    <property type="term" value="C:cytoplasm"/>
    <property type="evidence" value="ECO:0007669"/>
    <property type="project" value="UniProtKB-SubCell"/>
</dbReference>
<dbReference type="InterPro" id="IPR038476">
    <property type="entry name" value="UvrC_RNase_H_dom_sf"/>
</dbReference>
<keyword evidence="8" id="KW-0175">Coiled coil</keyword>
<evidence type="ECO:0000256" key="2">
    <source>
        <dbReference type="ARBA" id="ARBA00022763"/>
    </source>
</evidence>
<reference evidence="12 14" key="3">
    <citation type="journal article" date="2024" name="Syst. Appl. Microbiol.">
        <title>Helicobacter cappadocius sp. nov., from lizards: The first psychrotrophic Helicobacter species.</title>
        <authorList>
            <person name="Aydin F."/>
            <person name="Tarhane S."/>
            <person name="Karakaya E."/>
            <person name="Abay S."/>
            <person name="Kayman T."/>
            <person name="Guran O."/>
            <person name="Bozkurt E."/>
            <person name="Uzum N."/>
            <person name="Avci A."/>
            <person name="Olgun K."/>
            <person name="Jablonski D."/>
            <person name="Guran C."/>
            <person name="Burcin Saticioglu I."/>
        </authorList>
    </citation>
    <scope>NUCLEOTIDE SEQUENCE [LARGE SCALE GENOMIC DNA]</scope>
    <source>
        <strain evidence="12">Faydin-H75</strain>
        <strain evidence="14">faydin-H76</strain>
    </source>
</reference>
<evidence type="ECO:0000256" key="5">
    <source>
        <dbReference type="ARBA" id="ARBA00023204"/>
    </source>
</evidence>
<dbReference type="AlphaFoldDB" id="A0AA90PTN7"/>
<comment type="function">
    <text evidence="7">The UvrABC repair system catalyzes the recognition and processing of DNA lesions. UvrC both incises the 5' and 3' sides of the lesion. The N-terminal half is responsible for the 3' incision and the C-terminal half is responsible for the 5' incision.</text>
</comment>
<keyword evidence="2 7" id="KW-0227">DNA damage</keyword>
<dbReference type="PROSITE" id="PS50151">
    <property type="entry name" value="UVR"/>
    <property type="match status" value="1"/>
</dbReference>
<evidence type="ECO:0000313" key="14">
    <source>
        <dbReference type="Proteomes" id="UP001177258"/>
    </source>
</evidence>
<evidence type="ECO:0000259" key="9">
    <source>
        <dbReference type="PROSITE" id="PS50151"/>
    </source>
</evidence>
<proteinExistence type="inferred from homology"/>
<dbReference type="HAMAP" id="MF_00203">
    <property type="entry name" value="UvrC"/>
    <property type="match status" value="1"/>
</dbReference>
<keyword evidence="4 7" id="KW-0267">Excision nuclease</keyword>
<dbReference type="InterPro" id="IPR036876">
    <property type="entry name" value="UVR_dom_sf"/>
</dbReference>
<comment type="subcellular location">
    <subcellularLocation>
        <location evidence="7">Cytoplasm</location>
    </subcellularLocation>
</comment>
<protein>
    <recommendedName>
        <fullName evidence="7">UvrABC system protein C</fullName>
        <shortName evidence="7">Protein UvrC</shortName>
    </recommendedName>
    <alternativeName>
        <fullName evidence="7">Excinuclease ABC subunit C</fullName>
    </alternativeName>
</protein>
<dbReference type="Proteomes" id="UP001240777">
    <property type="component" value="Unassembled WGS sequence"/>
</dbReference>
<dbReference type="InterPro" id="IPR001943">
    <property type="entry name" value="UVR_dom"/>
</dbReference>
<dbReference type="Pfam" id="PF01541">
    <property type="entry name" value="GIY-YIG"/>
    <property type="match status" value="1"/>
</dbReference>
<evidence type="ECO:0000259" key="10">
    <source>
        <dbReference type="PROSITE" id="PS50164"/>
    </source>
</evidence>
<keyword evidence="6 7" id="KW-0742">SOS response</keyword>
<dbReference type="InterPro" id="IPR050066">
    <property type="entry name" value="UvrABC_protein_C"/>
</dbReference>
<evidence type="ECO:0000256" key="4">
    <source>
        <dbReference type="ARBA" id="ARBA00022881"/>
    </source>
</evidence>
<feature type="domain" description="UvrC family homology region profile" evidence="11">
    <location>
        <begin position="257"/>
        <end position="479"/>
    </location>
</feature>
<reference evidence="12" key="2">
    <citation type="submission" date="2023-07" db="EMBL/GenBank/DDBJ databases">
        <authorList>
            <person name="Aydin F."/>
            <person name="Tarhane S."/>
            <person name="Saticioglu I.B."/>
            <person name="Karakaya E."/>
            <person name="Abay S."/>
            <person name="Guran O."/>
            <person name="Bozkurt E."/>
            <person name="Uzum N."/>
            <person name="Olgun K."/>
            <person name="Jablonski D."/>
        </authorList>
    </citation>
    <scope>NUCLEOTIDE SEQUENCE</scope>
    <source>
        <strain evidence="12">Faydin-H75</strain>
    </source>
</reference>
<dbReference type="NCBIfam" id="TIGR00194">
    <property type="entry name" value="uvrC"/>
    <property type="match status" value="1"/>
</dbReference>
<dbReference type="RefSeq" id="WP_305516515.1">
    <property type="nucleotide sequence ID" value="NZ_JAUPEV010000002.1"/>
</dbReference>
<feature type="coiled-coil region" evidence="8">
    <location>
        <begin position="202"/>
        <end position="229"/>
    </location>
</feature>
<dbReference type="PROSITE" id="PS50165">
    <property type="entry name" value="UVRC"/>
    <property type="match status" value="1"/>
</dbReference>
<keyword evidence="5 7" id="KW-0234">DNA repair</keyword>
<comment type="subunit">
    <text evidence="7">Interacts with UvrB in an incision complex.</text>
</comment>
<dbReference type="PANTHER" id="PTHR30562:SF1">
    <property type="entry name" value="UVRABC SYSTEM PROTEIN C"/>
    <property type="match status" value="1"/>
</dbReference>
<evidence type="ECO:0000313" key="12">
    <source>
        <dbReference type="EMBL" id="MDO7252673.1"/>
    </source>
</evidence>